<evidence type="ECO:0000256" key="5">
    <source>
        <dbReference type="SAM" id="Phobius"/>
    </source>
</evidence>
<feature type="transmembrane region" description="Helical" evidence="5">
    <location>
        <begin position="210"/>
        <end position="226"/>
    </location>
</feature>
<dbReference type="RefSeq" id="WP_346073597.1">
    <property type="nucleotide sequence ID" value="NZ_BAAAHC010000013.1"/>
</dbReference>
<dbReference type="InterPro" id="IPR011701">
    <property type="entry name" value="MFS"/>
</dbReference>
<evidence type="ECO:0000256" key="4">
    <source>
        <dbReference type="ARBA" id="ARBA00023136"/>
    </source>
</evidence>
<keyword evidence="2 5" id="KW-0812">Transmembrane</keyword>
<dbReference type="InterPro" id="IPR020846">
    <property type="entry name" value="MFS_dom"/>
</dbReference>
<feature type="transmembrane region" description="Helical" evidence="5">
    <location>
        <begin position="143"/>
        <end position="165"/>
    </location>
</feature>
<feature type="transmembrane region" description="Helical" evidence="5">
    <location>
        <begin position="20"/>
        <end position="46"/>
    </location>
</feature>
<dbReference type="Pfam" id="PF07690">
    <property type="entry name" value="MFS_1"/>
    <property type="match status" value="1"/>
</dbReference>
<sequence length="253" mass="26011">MSTTESVTAEGLLARPHRELTAGALTLISLVAFEYVAVATAMPTVAQALDGLALYALAFGGTMAAGVVSMVICGGWADARGPAVPLRVGVAVFAAGLMVAGCAPQMWLLVLGRVVQGLGGGLISVALYVVVGHRLPQGLQARFFGLLAGAWLLPSIAGPLLAGLLVEQAGWRWVFWATAALTVPAFALVNPSLRGLSRPRGHQPAPRRRPLWAVGAAVGALLLHSGGQQSGALAVVLMTAGLAASSPVRWRWC</sequence>
<dbReference type="PANTHER" id="PTHR23501:SF154">
    <property type="entry name" value="MULTIDRUG-EFFLUX TRANSPORTER RV1634-RELATED"/>
    <property type="match status" value="1"/>
</dbReference>
<reference evidence="7 8" key="1">
    <citation type="journal article" date="2019" name="Int. J. Syst. Evol. Microbiol.">
        <title>The Global Catalogue of Microorganisms (GCM) 10K type strain sequencing project: providing services to taxonomists for standard genome sequencing and annotation.</title>
        <authorList>
            <consortium name="The Broad Institute Genomics Platform"/>
            <consortium name="The Broad Institute Genome Sequencing Center for Infectious Disease"/>
            <person name="Wu L."/>
            <person name="Ma J."/>
        </authorList>
    </citation>
    <scope>NUCLEOTIDE SEQUENCE [LARGE SCALE GENOMIC DNA]</scope>
    <source>
        <strain evidence="7 8">JCM 10664</strain>
    </source>
</reference>
<dbReference type="Gene3D" id="1.20.1250.20">
    <property type="entry name" value="MFS general substrate transporter like domains"/>
    <property type="match status" value="1"/>
</dbReference>
<feature type="transmembrane region" description="Helical" evidence="5">
    <location>
        <begin position="232"/>
        <end position="250"/>
    </location>
</feature>
<keyword evidence="4 5" id="KW-0472">Membrane</keyword>
<gene>
    <name evidence="7" type="ORF">GCM10009545_34950</name>
</gene>
<comment type="caution">
    <text evidence="7">The sequence shown here is derived from an EMBL/GenBank/DDBJ whole genome shotgun (WGS) entry which is preliminary data.</text>
</comment>
<organism evidence="7 8">
    <name type="scientific">Saccharopolyspora thermophila</name>
    <dbReference type="NCBI Taxonomy" id="89367"/>
    <lineage>
        <taxon>Bacteria</taxon>
        <taxon>Bacillati</taxon>
        <taxon>Actinomycetota</taxon>
        <taxon>Actinomycetes</taxon>
        <taxon>Pseudonocardiales</taxon>
        <taxon>Pseudonocardiaceae</taxon>
        <taxon>Saccharopolyspora</taxon>
    </lineage>
</organism>
<dbReference type="PANTHER" id="PTHR23501">
    <property type="entry name" value="MAJOR FACILITATOR SUPERFAMILY"/>
    <property type="match status" value="1"/>
</dbReference>
<feature type="transmembrane region" description="Helical" evidence="5">
    <location>
        <begin position="88"/>
        <end position="108"/>
    </location>
</feature>
<dbReference type="InterPro" id="IPR036259">
    <property type="entry name" value="MFS_trans_sf"/>
</dbReference>
<feature type="transmembrane region" description="Helical" evidence="5">
    <location>
        <begin position="114"/>
        <end position="131"/>
    </location>
</feature>
<evidence type="ECO:0000256" key="2">
    <source>
        <dbReference type="ARBA" id="ARBA00022692"/>
    </source>
</evidence>
<feature type="transmembrane region" description="Helical" evidence="5">
    <location>
        <begin position="52"/>
        <end position="76"/>
    </location>
</feature>
<proteinExistence type="predicted"/>
<evidence type="ECO:0000256" key="1">
    <source>
        <dbReference type="ARBA" id="ARBA00004651"/>
    </source>
</evidence>
<accession>A0ABN1CYL8</accession>
<evidence type="ECO:0000313" key="7">
    <source>
        <dbReference type="EMBL" id="GAA0529536.1"/>
    </source>
</evidence>
<dbReference type="Proteomes" id="UP001500220">
    <property type="component" value="Unassembled WGS sequence"/>
</dbReference>
<name>A0ABN1CYL8_9PSEU</name>
<evidence type="ECO:0000259" key="6">
    <source>
        <dbReference type="PROSITE" id="PS50850"/>
    </source>
</evidence>
<keyword evidence="8" id="KW-1185">Reference proteome</keyword>
<dbReference type="SUPFAM" id="SSF103473">
    <property type="entry name" value="MFS general substrate transporter"/>
    <property type="match status" value="1"/>
</dbReference>
<feature type="domain" description="Major facilitator superfamily (MFS) profile" evidence="6">
    <location>
        <begin position="20"/>
        <end position="253"/>
    </location>
</feature>
<dbReference type="EMBL" id="BAAAHC010000013">
    <property type="protein sequence ID" value="GAA0529536.1"/>
    <property type="molecule type" value="Genomic_DNA"/>
</dbReference>
<keyword evidence="3 5" id="KW-1133">Transmembrane helix</keyword>
<feature type="transmembrane region" description="Helical" evidence="5">
    <location>
        <begin position="171"/>
        <end position="189"/>
    </location>
</feature>
<evidence type="ECO:0000313" key="8">
    <source>
        <dbReference type="Proteomes" id="UP001500220"/>
    </source>
</evidence>
<dbReference type="PROSITE" id="PS50850">
    <property type="entry name" value="MFS"/>
    <property type="match status" value="1"/>
</dbReference>
<comment type="subcellular location">
    <subcellularLocation>
        <location evidence="1">Cell membrane</location>
        <topology evidence="1">Multi-pass membrane protein</topology>
    </subcellularLocation>
</comment>
<evidence type="ECO:0000256" key="3">
    <source>
        <dbReference type="ARBA" id="ARBA00022989"/>
    </source>
</evidence>
<protein>
    <recommendedName>
        <fullName evidence="6">Major facilitator superfamily (MFS) profile domain-containing protein</fullName>
    </recommendedName>
</protein>